<evidence type="ECO:0000256" key="13">
    <source>
        <dbReference type="SAM" id="MobiDB-lite"/>
    </source>
</evidence>
<feature type="compositionally biased region" description="Polar residues" evidence="13">
    <location>
        <begin position="347"/>
        <end position="357"/>
    </location>
</feature>
<evidence type="ECO:0000256" key="11">
    <source>
        <dbReference type="ARBA" id="ARBA00037492"/>
    </source>
</evidence>
<evidence type="ECO:0000256" key="10">
    <source>
        <dbReference type="ARBA" id="ARBA00029429"/>
    </source>
</evidence>
<keyword evidence="8" id="KW-0628">Postsynaptic cell membrane</keyword>
<dbReference type="AlphaFoldDB" id="A0A212CZJ2"/>
<name>A0A212CZJ2_CEREH</name>
<evidence type="ECO:0000256" key="3">
    <source>
        <dbReference type="ARBA" id="ARBA00022729"/>
    </source>
</evidence>
<feature type="domain" description="Shisa N-terminal" evidence="15">
    <location>
        <begin position="1"/>
        <end position="42"/>
    </location>
</feature>
<keyword evidence="4 14" id="KW-1133">Transmembrane helix</keyword>
<evidence type="ECO:0000256" key="12">
    <source>
        <dbReference type="ARBA" id="ARBA00038448"/>
    </source>
</evidence>
<dbReference type="EMBL" id="MKHE01000010">
    <property type="protein sequence ID" value="OWK11382.1"/>
    <property type="molecule type" value="Genomic_DNA"/>
</dbReference>
<evidence type="ECO:0000256" key="1">
    <source>
        <dbReference type="ARBA" id="ARBA00022475"/>
    </source>
</evidence>
<keyword evidence="1" id="KW-1003">Cell membrane</keyword>
<evidence type="ECO:0000256" key="2">
    <source>
        <dbReference type="ARBA" id="ARBA00022692"/>
    </source>
</evidence>
<keyword evidence="3" id="KW-0732">Signal</keyword>
<feature type="transmembrane region" description="Helical" evidence="14">
    <location>
        <begin position="72"/>
        <end position="95"/>
    </location>
</feature>
<keyword evidence="2 14" id="KW-0812">Transmembrane</keyword>
<dbReference type="Pfam" id="PF13908">
    <property type="entry name" value="Shisa_N"/>
    <property type="match status" value="1"/>
</dbReference>
<accession>A0A212CZJ2</accession>
<comment type="caution">
    <text evidence="16">The sequence shown here is derived from an EMBL/GenBank/DDBJ whole genome shotgun (WGS) entry which is preliminary data.</text>
</comment>
<dbReference type="InterPro" id="IPR026910">
    <property type="entry name" value="Shisa"/>
</dbReference>
<dbReference type="PANTHER" id="PTHR31774">
    <property type="entry name" value="PROTEIN SHISA-9-RELATED"/>
    <property type="match status" value="1"/>
</dbReference>
<evidence type="ECO:0000256" key="5">
    <source>
        <dbReference type="ARBA" id="ARBA00023018"/>
    </source>
</evidence>
<evidence type="ECO:0000256" key="4">
    <source>
        <dbReference type="ARBA" id="ARBA00022989"/>
    </source>
</evidence>
<sequence length="680" mass="74461">MGQWDPPFNCSSGDFIFCCGTCGFRFCCTFKKRRLNQSTCTNYDTPLWLNTGKPPARKDDPLHDPTKDKTNLIVYIICGVVAVMVLVGIFTKLGLEKAHRPQREHMSRQWRSPSTPAFPRGDVTRAANLGWECRGGTGTSAQVWIRHLSLSGAETAAVALRPLRGLGFQESLTYQKSQARAPPTSCHPKVPDRQPHGPVVPRPPAVLAKDVMRPQGHCNTDHMERDLNIVVHVQHYENMDTRTPINNLHTTQMNNAVPTSPLLQQMGHPHSYPSLGQISNPYEQQPPGKELNKYASLKAVADKVNDDFYSKRRHLAELAAKGNLPLHPVRVEDEPRAFSPEHGPAKQNGQKSRTNKTPPHPLAYNSTANFKSWDPKDQSLRRQQAYGNKGKLGTAESGSSDPLGTRTPHYPPPQPYFITNSKTETSSSTWALQEEKQRGGQLLLTHSPEMSRGWRPWMPFLQSSWLLQGTGGGIHQGLTSSQNAKAPEELQSGWLASRVLPEARLAELKEACFLPCAQVPNSFIGSKGSSSAAFGRLSSCRARLSSATFGDFRPGLGSLRLRSALFGLVRPLSSQTRLPSATFGRGPGRAPMEPGSPARATAMAPLLEYERQLVLELLDADGLVVCARGLGADRLLYHFLRLHCHPACLVLVLNTQPAEEVRPAAGAGDEGTPIGLGGAS</sequence>
<dbReference type="GO" id="GO:0032591">
    <property type="term" value="C:dendritic spine membrane"/>
    <property type="evidence" value="ECO:0007669"/>
    <property type="project" value="UniProtKB-SubCell"/>
</dbReference>
<keyword evidence="7" id="KW-0325">Glycoprotein</keyword>
<keyword evidence="5" id="KW-0770">Synapse</keyword>
<evidence type="ECO:0000259" key="15">
    <source>
        <dbReference type="Pfam" id="PF13908"/>
    </source>
</evidence>
<feature type="region of interest" description="Disordered" evidence="13">
    <location>
        <begin position="335"/>
        <end position="425"/>
    </location>
</feature>
<dbReference type="GO" id="GO:0014069">
    <property type="term" value="C:postsynaptic density"/>
    <property type="evidence" value="ECO:0007669"/>
    <property type="project" value="TreeGrafter"/>
</dbReference>
<dbReference type="GO" id="GO:0032281">
    <property type="term" value="C:AMPA glutamate receptor complex"/>
    <property type="evidence" value="ECO:0007669"/>
    <property type="project" value="TreeGrafter"/>
</dbReference>
<keyword evidence="9" id="KW-0966">Cell projection</keyword>
<organism evidence="16 17">
    <name type="scientific">Cervus elaphus hippelaphus</name>
    <name type="common">European red deer</name>
    <dbReference type="NCBI Taxonomy" id="46360"/>
    <lineage>
        <taxon>Eukaryota</taxon>
        <taxon>Metazoa</taxon>
        <taxon>Chordata</taxon>
        <taxon>Craniata</taxon>
        <taxon>Vertebrata</taxon>
        <taxon>Euteleostomi</taxon>
        <taxon>Mammalia</taxon>
        <taxon>Eutheria</taxon>
        <taxon>Laurasiatheria</taxon>
        <taxon>Artiodactyla</taxon>
        <taxon>Ruminantia</taxon>
        <taxon>Pecora</taxon>
        <taxon>Cervidae</taxon>
        <taxon>Cervinae</taxon>
        <taxon>Cervus</taxon>
    </lineage>
</organism>
<dbReference type="Proteomes" id="UP000242450">
    <property type="component" value="Chromosome 10"/>
</dbReference>
<dbReference type="InterPro" id="IPR053891">
    <property type="entry name" value="Shisa_N"/>
</dbReference>
<evidence type="ECO:0000256" key="6">
    <source>
        <dbReference type="ARBA" id="ARBA00023136"/>
    </source>
</evidence>
<gene>
    <name evidence="16" type="ORF">Celaphus_00006935</name>
</gene>
<evidence type="ECO:0000313" key="17">
    <source>
        <dbReference type="Proteomes" id="UP000242450"/>
    </source>
</evidence>
<evidence type="ECO:0000256" key="7">
    <source>
        <dbReference type="ARBA" id="ARBA00023180"/>
    </source>
</evidence>
<protein>
    <recommendedName>
        <fullName evidence="15">Shisa N-terminal domain-containing protein</fullName>
    </recommendedName>
</protein>
<comment type="subcellular location">
    <subcellularLocation>
        <location evidence="10">Cell projection</location>
        <location evidence="10">Dendritic spine membrane</location>
        <topology evidence="10">Single-pass type I membrane protein</topology>
    </subcellularLocation>
</comment>
<proteinExistence type="inferred from homology"/>
<comment type="similarity">
    <text evidence="12">Belongs to the shisa family. SHISA9 subfamily.</text>
</comment>
<dbReference type="GO" id="GO:0048172">
    <property type="term" value="P:regulation of short-term neuronal synaptic plasticity"/>
    <property type="evidence" value="ECO:0007669"/>
    <property type="project" value="TreeGrafter"/>
</dbReference>
<evidence type="ECO:0000256" key="9">
    <source>
        <dbReference type="ARBA" id="ARBA00023273"/>
    </source>
</evidence>
<dbReference type="GO" id="GO:0045211">
    <property type="term" value="C:postsynaptic membrane"/>
    <property type="evidence" value="ECO:0007669"/>
    <property type="project" value="TreeGrafter"/>
</dbReference>
<evidence type="ECO:0000313" key="16">
    <source>
        <dbReference type="EMBL" id="OWK11382.1"/>
    </source>
</evidence>
<dbReference type="PANTHER" id="PTHR31774:SF1">
    <property type="entry name" value="PROTEIN SHISA-9"/>
    <property type="match status" value="1"/>
</dbReference>
<reference evidence="16 17" key="1">
    <citation type="journal article" date="2018" name="Mol. Genet. Genomics">
        <title>The red deer Cervus elaphus genome CerEla1.0: sequencing, annotating, genes, and chromosomes.</title>
        <authorList>
            <person name="Bana N.A."/>
            <person name="Nyiri A."/>
            <person name="Nagy J."/>
            <person name="Frank K."/>
            <person name="Nagy T."/>
            <person name="Steger V."/>
            <person name="Schiller M."/>
            <person name="Lakatos P."/>
            <person name="Sugar L."/>
            <person name="Horn P."/>
            <person name="Barta E."/>
            <person name="Orosz L."/>
        </authorList>
    </citation>
    <scope>NUCLEOTIDE SEQUENCE [LARGE SCALE GENOMIC DNA]</scope>
    <source>
        <strain evidence="16">Hungarian</strain>
    </source>
</reference>
<dbReference type="OrthoDB" id="9935471at2759"/>
<evidence type="ECO:0000256" key="8">
    <source>
        <dbReference type="ARBA" id="ARBA00023257"/>
    </source>
</evidence>
<feature type="region of interest" description="Disordered" evidence="13">
    <location>
        <begin position="174"/>
        <end position="199"/>
    </location>
</feature>
<keyword evidence="17" id="KW-1185">Reference proteome</keyword>
<keyword evidence="6 14" id="KW-0472">Membrane</keyword>
<evidence type="ECO:0000256" key="14">
    <source>
        <dbReference type="SAM" id="Phobius"/>
    </source>
</evidence>
<comment type="function">
    <text evidence="11">Regulator of short-term neuronal synaptic plasticity in the dentate gyrus. Associates with AMPA receptors (ionotropic glutamate receptors) in synaptic spines and promotes AMPA receptor desensitization at excitatory synapses.</text>
</comment>